<dbReference type="EMBL" id="FOCL01000005">
    <property type="protein sequence ID" value="SEO10580.1"/>
    <property type="molecule type" value="Genomic_DNA"/>
</dbReference>
<accession>A0A1H8LZY4</accession>
<sequence length="259" mass="29898">METPEEILFRSTGHITISELTEKYGELGPGDIVFKMAEHKNFDAAKAEFDTWEEMEVFDMQYYLTEAFPHKEWVEESLDSYIAHCFAMKLVEERNNWPRTAPGQPASQNVLTLKRLAGILPHIDIGGTDFTIDWRLRELRETDKPWNKLNINYMELSPKDDGYLSFYHVFNHELYQLESDLVELPAHVMLLEIPNEMMLDPVAVSRENGLGELALLREFPIREVIRGKLISLRQTALPQIVAQNAAKLQHDGGSRRIGR</sequence>
<gene>
    <name evidence="1" type="ORF">SAMN05192574_105323</name>
</gene>
<dbReference type="OrthoDB" id="771660at2"/>
<dbReference type="STRING" id="551995.SAMN05192574_105323"/>
<organism evidence="1 2">
    <name type="scientific">Mucilaginibacter gossypiicola</name>
    <dbReference type="NCBI Taxonomy" id="551995"/>
    <lineage>
        <taxon>Bacteria</taxon>
        <taxon>Pseudomonadati</taxon>
        <taxon>Bacteroidota</taxon>
        <taxon>Sphingobacteriia</taxon>
        <taxon>Sphingobacteriales</taxon>
        <taxon>Sphingobacteriaceae</taxon>
        <taxon>Mucilaginibacter</taxon>
    </lineage>
</organism>
<reference evidence="2" key="1">
    <citation type="submission" date="2016-10" db="EMBL/GenBank/DDBJ databases">
        <authorList>
            <person name="Varghese N."/>
            <person name="Submissions S."/>
        </authorList>
    </citation>
    <scope>NUCLEOTIDE SEQUENCE [LARGE SCALE GENOMIC DNA]</scope>
    <source>
        <strain evidence="2">Gh-48</strain>
    </source>
</reference>
<dbReference type="AlphaFoldDB" id="A0A1H8LZY4"/>
<dbReference type="Proteomes" id="UP000198942">
    <property type="component" value="Unassembled WGS sequence"/>
</dbReference>
<keyword evidence="2" id="KW-1185">Reference proteome</keyword>
<evidence type="ECO:0000313" key="1">
    <source>
        <dbReference type="EMBL" id="SEO10580.1"/>
    </source>
</evidence>
<proteinExistence type="predicted"/>
<evidence type="ECO:0000313" key="2">
    <source>
        <dbReference type="Proteomes" id="UP000198942"/>
    </source>
</evidence>
<protein>
    <submittedName>
        <fullName evidence="1">Uncharacterized protein</fullName>
    </submittedName>
</protein>
<dbReference type="RefSeq" id="WP_091212169.1">
    <property type="nucleotide sequence ID" value="NZ_FOCL01000005.1"/>
</dbReference>
<name>A0A1H8LZY4_9SPHI</name>